<protein>
    <submittedName>
        <fullName evidence="2">Uncharacterized protein</fullName>
    </submittedName>
</protein>
<name>A0ABS2MFS9_9ACTN</name>
<feature type="compositionally biased region" description="Basic and acidic residues" evidence="1">
    <location>
        <begin position="162"/>
        <end position="171"/>
    </location>
</feature>
<comment type="caution">
    <text evidence="2">The sequence shown here is derived from an EMBL/GenBank/DDBJ whole genome shotgun (WGS) entry which is preliminary data.</text>
</comment>
<dbReference type="RefSeq" id="WP_193667334.1">
    <property type="nucleotide sequence ID" value="NZ_JACDTV010000002.1"/>
</dbReference>
<dbReference type="EMBL" id="JAFBBZ010000001">
    <property type="protein sequence ID" value="MBM7510046.1"/>
    <property type="molecule type" value="Genomic_DNA"/>
</dbReference>
<reference evidence="2 3" key="1">
    <citation type="submission" date="2021-01" db="EMBL/GenBank/DDBJ databases">
        <title>Sequencing the genomes of 1000 actinobacteria strains.</title>
        <authorList>
            <person name="Klenk H.-P."/>
        </authorList>
    </citation>
    <scope>NUCLEOTIDE SEQUENCE [LARGE SCALE GENOMIC DNA]</scope>
    <source>
        <strain evidence="2 3">DSM 18239</strain>
    </source>
</reference>
<gene>
    <name evidence="2" type="ORF">JOE61_003860</name>
</gene>
<feature type="compositionally biased region" description="Low complexity" evidence="1">
    <location>
        <begin position="12"/>
        <end position="34"/>
    </location>
</feature>
<sequence>MARAGFEGPLETSSTGPSAPAASSGPSAAAGGRSGIKLGKKAQLGAAAAAVAVLALVMGRRGGGSQDFGEADTTATDLYGELQPQLEGLQVGLDNLSGSVEDQFGNLNDAVLDLSQPVTPGTPEEPEEVEPGPRGPRGPRGPKGKPGKAGGGRGGRPKKPKKEKDRTSPAERKKRRRRRARREEREEQGGNPGTGGVRPPITDYVPGGLPWAPPSPPGRRPGAKPASTVRGGRQAAAVRNAQPKVTAPPRNQKKNAPVPAPKGKSAPVRKNPIRKPGRK</sequence>
<accession>A0ABS2MFS9</accession>
<keyword evidence="3" id="KW-1185">Reference proteome</keyword>
<evidence type="ECO:0000313" key="2">
    <source>
        <dbReference type="EMBL" id="MBM7510046.1"/>
    </source>
</evidence>
<evidence type="ECO:0000313" key="3">
    <source>
        <dbReference type="Proteomes" id="UP000732378"/>
    </source>
</evidence>
<evidence type="ECO:0000256" key="1">
    <source>
        <dbReference type="SAM" id="MobiDB-lite"/>
    </source>
</evidence>
<organism evidence="2 3">
    <name type="scientific">Nocardioides salarius</name>
    <dbReference type="NCBI Taxonomy" id="374513"/>
    <lineage>
        <taxon>Bacteria</taxon>
        <taxon>Bacillati</taxon>
        <taxon>Actinomycetota</taxon>
        <taxon>Actinomycetes</taxon>
        <taxon>Propionibacteriales</taxon>
        <taxon>Nocardioidaceae</taxon>
        <taxon>Nocardioides</taxon>
    </lineage>
</organism>
<dbReference type="Proteomes" id="UP000732378">
    <property type="component" value="Unassembled WGS sequence"/>
</dbReference>
<proteinExistence type="predicted"/>
<feature type="region of interest" description="Disordered" evidence="1">
    <location>
        <begin position="1"/>
        <end position="34"/>
    </location>
</feature>
<feature type="region of interest" description="Disordered" evidence="1">
    <location>
        <begin position="113"/>
        <end position="279"/>
    </location>
</feature>